<feature type="domain" description="SUF system FeS cluster assembly SufBD core" evidence="2">
    <location>
        <begin position="167"/>
        <end position="390"/>
    </location>
</feature>
<proteinExistence type="inferred from homology"/>
<dbReference type="AlphaFoldDB" id="A0AA37T232"/>
<dbReference type="Pfam" id="PF01458">
    <property type="entry name" value="SUFBD_core"/>
    <property type="match status" value="1"/>
</dbReference>
<dbReference type="GO" id="GO:0016226">
    <property type="term" value="P:iron-sulfur cluster assembly"/>
    <property type="evidence" value="ECO:0007669"/>
    <property type="project" value="InterPro"/>
</dbReference>
<dbReference type="RefSeq" id="WP_232592287.1">
    <property type="nucleotide sequence ID" value="NZ_BSPD01000020.1"/>
</dbReference>
<keyword evidence="5" id="KW-1185">Reference proteome</keyword>
<evidence type="ECO:0000259" key="3">
    <source>
        <dbReference type="Pfam" id="PF19295"/>
    </source>
</evidence>
<name>A0AA37T232_9GAMM</name>
<dbReference type="NCBIfam" id="TIGR01981">
    <property type="entry name" value="sufD"/>
    <property type="match status" value="1"/>
</dbReference>
<evidence type="ECO:0000313" key="4">
    <source>
        <dbReference type="EMBL" id="GLS24893.1"/>
    </source>
</evidence>
<dbReference type="InterPro" id="IPR000825">
    <property type="entry name" value="SUF_FeS_clus_asmbl_SufBD_core"/>
</dbReference>
<feature type="domain" description="SUF system FeS cluster assembly SufBD N-terminal" evidence="3">
    <location>
        <begin position="15"/>
        <end position="157"/>
    </location>
</feature>
<gene>
    <name evidence="4" type="primary">sufD</name>
    <name evidence="4" type="ORF">GCM10007877_06070</name>
</gene>
<reference evidence="4 5" key="1">
    <citation type="journal article" date="2014" name="Int. J. Syst. Evol. Microbiol.">
        <title>Complete genome sequence of Corynebacterium casei LMG S-19264T (=DSM 44701T), isolated from a smear-ripened cheese.</title>
        <authorList>
            <consortium name="US DOE Joint Genome Institute (JGI-PGF)"/>
            <person name="Walter F."/>
            <person name="Albersmeier A."/>
            <person name="Kalinowski J."/>
            <person name="Ruckert C."/>
        </authorList>
    </citation>
    <scope>NUCLEOTIDE SEQUENCE [LARGE SCALE GENOMIC DNA]</scope>
    <source>
        <strain evidence="4 5">NBRC 110095</strain>
    </source>
</reference>
<organism evidence="4 5">
    <name type="scientific">Marinibactrum halimedae</name>
    <dbReference type="NCBI Taxonomy" id="1444977"/>
    <lineage>
        <taxon>Bacteria</taxon>
        <taxon>Pseudomonadati</taxon>
        <taxon>Pseudomonadota</taxon>
        <taxon>Gammaproteobacteria</taxon>
        <taxon>Cellvibrionales</taxon>
        <taxon>Cellvibrionaceae</taxon>
        <taxon>Marinibactrum</taxon>
    </lineage>
</organism>
<dbReference type="InterPro" id="IPR011542">
    <property type="entry name" value="SUF_FeS_clus_asmbl_SufD"/>
</dbReference>
<dbReference type="EMBL" id="BSPD01000020">
    <property type="protein sequence ID" value="GLS24893.1"/>
    <property type="molecule type" value="Genomic_DNA"/>
</dbReference>
<dbReference type="SUPFAM" id="SSF101960">
    <property type="entry name" value="Stabilizer of iron transporter SufD"/>
    <property type="match status" value="1"/>
</dbReference>
<dbReference type="PANTHER" id="PTHR43575:SF1">
    <property type="entry name" value="PROTEIN ABCI7, CHLOROPLASTIC"/>
    <property type="match status" value="1"/>
</dbReference>
<dbReference type="Pfam" id="PF19295">
    <property type="entry name" value="SufBD_N"/>
    <property type="match status" value="1"/>
</dbReference>
<evidence type="ECO:0000259" key="2">
    <source>
        <dbReference type="Pfam" id="PF01458"/>
    </source>
</evidence>
<dbReference type="InterPro" id="IPR037284">
    <property type="entry name" value="SUF_FeS_clus_asmbl_SufBD_sf"/>
</dbReference>
<dbReference type="Proteomes" id="UP001156870">
    <property type="component" value="Unassembled WGS sequence"/>
</dbReference>
<dbReference type="InterPro" id="IPR045595">
    <property type="entry name" value="SufBD_N"/>
</dbReference>
<comment type="caution">
    <text evidence="4">The sequence shown here is derived from an EMBL/GenBank/DDBJ whole genome shotgun (WGS) entry which is preliminary data.</text>
</comment>
<comment type="similarity">
    <text evidence="1">Belongs to the iron-sulfur cluster assembly SufBD family.</text>
</comment>
<sequence length="430" mass="47397">MSTWLANAIVRGTDVSDWLSEKRQAALGKLKQQSWPNRKTEAWKYTPVSVIDRGAFSPAVNDVDANAAIDAIDNLDASALVFLNGRYCEALSCKTLPEGVSITSFHNASAAQKEWALAQFASVKPDRHLFGLINDVLAEDGLLIDVEPGVQVTTLLRVVNLFSEGIEAHSRILVRVGKGAKLAIAEEFTNSTPSLNTSFAEYVIEDNAELEHYRFALQTGSALSVGGGHFKLHDHSKLHSTLVGFGSQLSRVDVDIEHAGQHAYAEKNVVYLLDGKEIFDLHSTIEHAKPNGTTEENVRGIVADQAKVVFNGRIHIHRDAQKTLAELNNRNLLLSRKAEVNTKPELEIYADDVRCAHGATVAELDTKALYYLQSRGVSRQDAQIMLNFGFINELVDRMPNEALATWLRSKLKVRFAQMKVSSPQDALVNS</sequence>
<dbReference type="InterPro" id="IPR055346">
    <property type="entry name" value="Fe-S_cluster_assembly_SufBD"/>
</dbReference>
<accession>A0AA37T232</accession>
<dbReference type="PANTHER" id="PTHR43575">
    <property type="entry name" value="PROTEIN ABCI7, CHLOROPLASTIC"/>
    <property type="match status" value="1"/>
</dbReference>
<protein>
    <submittedName>
        <fullName evidence="4">Fe-S cluster assembly protein SufD</fullName>
    </submittedName>
</protein>
<evidence type="ECO:0000256" key="1">
    <source>
        <dbReference type="ARBA" id="ARBA00043967"/>
    </source>
</evidence>
<evidence type="ECO:0000313" key="5">
    <source>
        <dbReference type="Proteomes" id="UP001156870"/>
    </source>
</evidence>